<dbReference type="Gene3D" id="3.80.10.10">
    <property type="entry name" value="Ribonuclease Inhibitor"/>
    <property type="match status" value="1"/>
</dbReference>
<gene>
    <name evidence="1" type="ORF">QTG54_014278</name>
</gene>
<sequence length="240" mass="27338">MCAASQRRPPIEGIAPQHQYLARKPSPKSYEVRFLLLLTQQHHNSVPLSNRVVLPSTYPNDNQPTTMERRDYSYYETHAADINLEEITSSAKNANTLQRLRNGDDDDERSHFYLGRGIFSFNFYIGDEDDLGWLGYFIGKNECVHHLHIDYLPDGEEGHALLEGIARSQSIRKIDIYTFNEDGFSSILRTLGSLSQLEGLTILCDISIGSDGLSELETLLESGVCKLQLLSLRELFNFHW</sequence>
<evidence type="ECO:0000313" key="1">
    <source>
        <dbReference type="EMBL" id="KAK1735212.1"/>
    </source>
</evidence>
<organism evidence="1 2">
    <name type="scientific">Skeletonema marinoi</name>
    <dbReference type="NCBI Taxonomy" id="267567"/>
    <lineage>
        <taxon>Eukaryota</taxon>
        <taxon>Sar</taxon>
        <taxon>Stramenopiles</taxon>
        <taxon>Ochrophyta</taxon>
        <taxon>Bacillariophyta</taxon>
        <taxon>Coscinodiscophyceae</taxon>
        <taxon>Thalassiosirophycidae</taxon>
        <taxon>Thalassiosirales</taxon>
        <taxon>Skeletonemataceae</taxon>
        <taxon>Skeletonema</taxon>
        <taxon>Skeletonema marinoi-dohrnii complex</taxon>
    </lineage>
</organism>
<proteinExistence type="predicted"/>
<evidence type="ECO:0000313" key="2">
    <source>
        <dbReference type="Proteomes" id="UP001224775"/>
    </source>
</evidence>
<keyword evidence="2" id="KW-1185">Reference proteome</keyword>
<dbReference type="AlphaFoldDB" id="A0AAD8XWZ0"/>
<dbReference type="Proteomes" id="UP001224775">
    <property type="component" value="Unassembled WGS sequence"/>
</dbReference>
<dbReference type="InterPro" id="IPR032675">
    <property type="entry name" value="LRR_dom_sf"/>
</dbReference>
<comment type="caution">
    <text evidence="1">The sequence shown here is derived from an EMBL/GenBank/DDBJ whole genome shotgun (WGS) entry which is preliminary data.</text>
</comment>
<dbReference type="EMBL" id="JATAAI010000035">
    <property type="protein sequence ID" value="KAK1735212.1"/>
    <property type="molecule type" value="Genomic_DNA"/>
</dbReference>
<name>A0AAD8XWZ0_9STRA</name>
<accession>A0AAD8XWZ0</accession>
<dbReference type="SUPFAM" id="SSF52047">
    <property type="entry name" value="RNI-like"/>
    <property type="match status" value="1"/>
</dbReference>
<protein>
    <submittedName>
        <fullName evidence="1">Uncharacterized protein</fullName>
    </submittedName>
</protein>
<reference evidence="1" key="1">
    <citation type="submission" date="2023-06" db="EMBL/GenBank/DDBJ databases">
        <title>Survivors Of The Sea: Transcriptome response of Skeletonema marinoi to long-term dormancy.</title>
        <authorList>
            <person name="Pinder M.I.M."/>
            <person name="Kourtchenko O."/>
            <person name="Robertson E.K."/>
            <person name="Larsson T."/>
            <person name="Maumus F."/>
            <person name="Osuna-Cruz C.M."/>
            <person name="Vancaester E."/>
            <person name="Stenow R."/>
            <person name="Vandepoele K."/>
            <person name="Ploug H."/>
            <person name="Bruchert V."/>
            <person name="Godhe A."/>
            <person name="Topel M."/>
        </authorList>
    </citation>
    <scope>NUCLEOTIDE SEQUENCE</scope>
    <source>
        <strain evidence="1">R05AC</strain>
    </source>
</reference>